<feature type="domain" description="HTTM-like" evidence="8">
    <location>
        <begin position="1"/>
        <end position="250"/>
    </location>
</feature>
<evidence type="ECO:0000313" key="10">
    <source>
        <dbReference type="Proteomes" id="UP000321168"/>
    </source>
</evidence>
<dbReference type="EMBL" id="VORB01000009">
    <property type="protein sequence ID" value="TXC77009.1"/>
    <property type="molecule type" value="Genomic_DNA"/>
</dbReference>
<accession>A0A5C6UVK8</accession>
<feature type="transmembrane region" description="Helical" evidence="7">
    <location>
        <begin position="213"/>
        <end position="246"/>
    </location>
</feature>
<dbReference type="InterPro" id="IPR011020">
    <property type="entry name" value="HTTM-like"/>
</dbReference>
<gene>
    <name evidence="9" type="ORF">FRX97_10125</name>
</gene>
<feature type="transmembrane region" description="Helical" evidence="7">
    <location>
        <begin position="91"/>
        <end position="112"/>
    </location>
</feature>
<organism evidence="9 10">
    <name type="scientific">Luteibaculum oceani</name>
    <dbReference type="NCBI Taxonomy" id="1294296"/>
    <lineage>
        <taxon>Bacteria</taxon>
        <taxon>Pseudomonadati</taxon>
        <taxon>Bacteroidota</taxon>
        <taxon>Flavobacteriia</taxon>
        <taxon>Flavobacteriales</taxon>
        <taxon>Luteibaculaceae</taxon>
        <taxon>Luteibaculum</taxon>
    </lineage>
</organism>
<evidence type="ECO:0000313" key="9">
    <source>
        <dbReference type="EMBL" id="TXC77009.1"/>
    </source>
</evidence>
<dbReference type="InterPro" id="IPR007782">
    <property type="entry name" value="VKG_COase"/>
</dbReference>
<keyword evidence="5" id="KW-1015">Disulfide bond</keyword>
<name>A0A5C6UVK8_9FLAO</name>
<dbReference type="PANTHER" id="PTHR12639:SF7">
    <property type="entry name" value="HTTM DOMAIN-CONTAINING PROTEIN"/>
    <property type="match status" value="1"/>
</dbReference>
<evidence type="ECO:0000256" key="6">
    <source>
        <dbReference type="ARBA" id="ARBA00023239"/>
    </source>
</evidence>
<comment type="subcellular location">
    <subcellularLocation>
        <location evidence="1">Endomembrane system</location>
        <topology evidence="1">Multi-pass membrane protein</topology>
    </subcellularLocation>
</comment>
<dbReference type="InterPro" id="IPR053934">
    <property type="entry name" value="HTTM_dom"/>
</dbReference>
<evidence type="ECO:0000256" key="4">
    <source>
        <dbReference type="ARBA" id="ARBA00023136"/>
    </source>
</evidence>
<reference evidence="9 10" key="1">
    <citation type="submission" date="2019-08" db="EMBL/GenBank/DDBJ databases">
        <title>Genome of Luteibaculum oceani JCM 18817.</title>
        <authorList>
            <person name="Bowman J.P."/>
        </authorList>
    </citation>
    <scope>NUCLEOTIDE SEQUENCE [LARGE SCALE GENOMIC DNA]</scope>
    <source>
        <strain evidence="9 10">JCM 18817</strain>
    </source>
</reference>
<dbReference type="GO" id="GO:0019842">
    <property type="term" value="F:vitamin binding"/>
    <property type="evidence" value="ECO:0007669"/>
    <property type="project" value="TreeGrafter"/>
</dbReference>
<dbReference type="GO" id="GO:0008488">
    <property type="term" value="F:gamma-glutamyl carboxylase activity"/>
    <property type="evidence" value="ECO:0007669"/>
    <property type="project" value="InterPro"/>
</dbReference>
<evidence type="ECO:0000256" key="2">
    <source>
        <dbReference type="ARBA" id="ARBA00022692"/>
    </source>
</evidence>
<dbReference type="GO" id="GO:0012505">
    <property type="term" value="C:endomembrane system"/>
    <property type="evidence" value="ECO:0007669"/>
    <property type="project" value="UniProtKB-SubCell"/>
</dbReference>
<dbReference type="Pfam" id="PF05090">
    <property type="entry name" value="HTTM"/>
    <property type="match status" value="1"/>
</dbReference>
<evidence type="ECO:0000256" key="1">
    <source>
        <dbReference type="ARBA" id="ARBA00004127"/>
    </source>
</evidence>
<proteinExistence type="predicted"/>
<dbReference type="SMART" id="SM00752">
    <property type="entry name" value="HTTM"/>
    <property type="match status" value="1"/>
</dbReference>
<dbReference type="PANTHER" id="PTHR12639">
    <property type="entry name" value="VITAMIN K-DEPENDENT GAMMA-CARBOXYLASE"/>
    <property type="match status" value="1"/>
</dbReference>
<dbReference type="Pfam" id="PF22777">
    <property type="entry name" value="VKGC_lumenal_dom"/>
    <property type="match status" value="1"/>
</dbReference>
<dbReference type="AlphaFoldDB" id="A0A5C6UVK8"/>
<keyword evidence="10" id="KW-1185">Reference proteome</keyword>
<comment type="caution">
    <text evidence="9">The sequence shown here is derived from an EMBL/GenBank/DDBJ whole genome shotgun (WGS) entry which is preliminary data.</text>
</comment>
<dbReference type="InterPro" id="IPR053935">
    <property type="entry name" value="VKGC_lumenal_dom"/>
</dbReference>
<keyword evidence="4 7" id="KW-0472">Membrane</keyword>
<dbReference type="Proteomes" id="UP000321168">
    <property type="component" value="Unassembled WGS sequence"/>
</dbReference>
<sequence>MFRMAFGALMLFSGIRFWSKGWIQEFYVEPTFFFKYYGFEWVQPLPEIGLYLVFTLMLLSSLGILLGYRYRIATLLFFLSFNYFELLDKTYYLNHYYLISLLSIWLMIIPTHKTLSLDAKAGRVANTDVPRLYIYLLQFQIAAVYFFAGMAKVAPDWLFHAMPMKIWLRQFDPNSFLGLVMHAPIVAFIASWFGCIYDLSLPFLLSFKKTRPLAYVAVIVFHLATWVLFPIGVFPFVMIGLTLIFFPAETWLKAADKYLPRVKSWLNISAVKNTFSPRLIWIIIPLISWQILFPLRSWIYPGNVYWHEQGFNFSWRVMRVEKAGIATFYVEDKETGKEWEVLNEEYLTPVQEKMMAVQPDFILQYAKFLAEEYKWRHDIKNPVVTADVFVTMNGSPLRRFIKSDVNLHSLKDGWSHKTWILPQE</sequence>
<evidence type="ECO:0000256" key="3">
    <source>
        <dbReference type="ARBA" id="ARBA00022989"/>
    </source>
</evidence>
<evidence type="ECO:0000259" key="8">
    <source>
        <dbReference type="SMART" id="SM00752"/>
    </source>
</evidence>
<keyword evidence="3 7" id="KW-1133">Transmembrane helix</keyword>
<keyword evidence="2 7" id="KW-0812">Transmembrane</keyword>
<evidence type="ECO:0000256" key="5">
    <source>
        <dbReference type="ARBA" id="ARBA00023157"/>
    </source>
</evidence>
<feature type="transmembrane region" description="Helical" evidence="7">
    <location>
        <begin position="132"/>
        <end position="154"/>
    </location>
</feature>
<dbReference type="OrthoDB" id="341137at2"/>
<protein>
    <submittedName>
        <fullName evidence="9">HTTM domain-containing protein</fullName>
    </submittedName>
</protein>
<feature type="transmembrane region" description="Helical" evidence="7">
    <location>
        <begin position="48"/>
        <end position="70"/>
    </location>
</feature>
<evidence type="ECO:0000256" key="7">
    <source>
        <dbReference type="SAM" id="Phobius"/>
    </source>
</evidence>
<keyword evidence="6" id="KW-0456">Lyase</keyword>